<evidence type="ECO:0000313" key="1">
    <source>
        <dbReference type="EMBL" id="KAJ2978174.1"/>
    </source>
</evidence>
<evidence type="ECO:0000313" key="2">
    <source>
        <dbReference type="Proteomes" id="UP001143856"/>
    </source>
</evidence>
<gene>
    <name evidence="1" type="ORF">NUW58_g7575</name>
</gene>
<proteinExistence type="predicted"/>
<name>A0ACC1NIC1_9PEZI</name>
<dbReference type="EMBL" id="JAPDGR010002006">
    <property type="protein sequence ID" value="KAJ2978174.1"/>
    <property type="molecule type" value="Genomic_DNA"/>
</dbReference>
<accession>A0ACC1NIC1</accession>
<comment type="caution">
    <text evidence="1">The sequence shown here is derived from an EMBL/GenBank/DDBJ whole genome shotgun (WGS) entry which is preliminary data.</text>
</comment>
<organism evidence="1 2">
    <name type="scientific">Xylaria curta</name>
    <dbReference type="NCBI Taxonomy" id="42375"/>
    <lineage>
        <taxon>Eukaryota</taxon>
        <taxon>Fungi</taxon>
        <taxon>Dikarya</taxon>
        <taxon>Ascomycota</taxon>
        <taxon>Pezizomycotina</taxon>
        <taxon>Sordariomycetes</taxon>
        <taxon>Xylariomycetidae</taxon>
        <taxon>Xylariales</taxon>
        <taxon>Xylariaceae</taxon>
        <taxon>Xylaria</taxon>
    </lineage>
</organism>
<reference evidence="1" key="1">
    <citation type="submission" date="2022-10" db="EMBL/GenBank/DDBJ databases">
        <title>Genome Sequence of Xylaria curta.</title>
        <authorList>
            <person name="Buettner E."/>
        </authorList>
    </citation>
    <scope>NUCLEOTIDE SEQUENCE</scope>
    <source>
        <strain evidence="1">Babe10</strain>
    </source>
</reference>
<keyword evidence="2" id="KW-1185">Reference proteome</keyword>
<protein>
    <submittedName>
        <fullName evidence="1">Uncharacterized protein</fullName>
    </submittedName>
</protein>
<dbReference type="Proteomes" id="UP001143856">
    <property type="component" value="Unassembled WGS sequence"/>
</dbReference>
<sequence>MNADSYSTRGELAQPPDHNHMAVLARLATTLLVMTDGIEATVVIDVTEGVADRPRRSHRDEDAGHCNGGAMPSTGRAAQRYATHGTARAPECLVELTVIARLPKRPNLLGRYATAAVQLQYTNH</sequence>